<name>A0A1L6KQ52_ACIHA</name>
<sequence length="375" mass="43801">MTDNYWKFILGLQHNAQLYFDHKIAEYKIEHKWCDITHDLFLVRDLETNELLYDSISHLIANLRDQQIQHCQLTPSDLLLPEFTRHFKQFIFDTSNYPVAVFLGRDQNFALVKVHAEKVKKFSTSTDPREFHGFASSQSYNKYLLFTLIRLDQKQLQIIDAFNKNLNWKNLHEDFQSRFLDSPFNFKQDKSLLLTNNLFLKNEISDYPLLDEPSPEFNLAFSWINKLGDLQDQIGTEVAMALASRSFHADIIDQNSIKIDLFQEDLNNAFISLVSHSANSYEKAYVNEDFSYIPPHALQHTSQINSETNNELNSDSSTEEKPTSVTASTLYLIFFLAIVIGLLYGVFWLVNHYEFAKFMVITFGVIIFLMIWSRK</sequence>
<proteinExistence type="predicted"/>
<dbReference type="OrthoDB" id="6674324at2"/>
<comment type="caution">
    <text evidence="1">The sequence shown here is derived from an EMBL/GenBank/DDBJ whole genome shotgun (WGS) entry which is preliminary data.</text>
</comment>
<organism evidence="1 2">
    <name type="scientific">Acinetobacter haemolyticus</name>
    <dbReference type="NCBI Taxonomy" id="29430"/>
    <lineage>
        <taxon>Bacteria</taxon>
        <taxon>Pseudomonadati</taxon>
        <taxon>Pseudomonadota</taxon>
        <taxon>Gammaproteobacteria</taxon>
        <taxon>Moraxellales</taxon>
        <taxon>Moraxellaceae</taxon>
        <taxon>Acinetobacter</taxon>
    </lineage>
</organism>
<evidence type="ECO:0000313" key="2">
    <source>
        <dbReference type="Proteomes" id="UP000451048"/>
    </source>
</evidence>
<dbReference type="RefSeq" id="WP_075316136.1">
    <property type="nucleotide sequence ID" value="NZ_CP018871.1"/>
</dbReference>
<dbReference type="Proteomes" id="UP000451048">
    <property type="component" value="Unassembled WGS sequence"/>
</dbReference>
<reference evidence="1 2" key="1">
    <citation type="submission" date="2019-12" db="EMBL/GenBank/DDBJ databases">
        <title>Acinetobacter haemolyticus comparative genomics.</title>
        <authorList>
            <person name="Castro-Jaimes S."/>
            <person name="Bello-Lopez E."/>
            <person name="Velazquez-Acosta C."/>
            <person name="Volkow-Fernandez P."/>
            <person name="Lozano-Zarain P."/>
            <person name="Castillo Ramirez S."/>
            <person name="Cevallos M.A."/>
        </authorList>
    </citation>
    <scope>NUCLEOTIDE SEQUENCE [LARGE SCALE GENOMIC DNA]</scope>
    <source>
        <strain evidence="1 2">AN10</strain>
    </source>
</reference>
<accession>A0A1L6KQ52</accession>
<dbReference type="AlphaFoldDB" id="A0A1L6KQ52"/>
<gene>
    <name evidence="1" type="ORF">GPS52_04285</name>
</gene>
<evidence type="ECO:0000313" key="1">
    <source>
        <dbReference type="EMBL" id="NAR72720.1"/>
    </source>
</evidence>
<dbReference type="KEGG" id="ahl:AHTJS_13095"/>
<dbReference type="EMBL" id="WTTO01000008">
    <property type="protein sequence ID" value="NAR72720.1"/>
    <property type="molecule type" value="Genomic_DNA"/>
</dbReference>
<protein>
    <submittedName>
        <fullName evidence="1">Uncharacterized protein</fullName>
    </submittedName>
</protein>